<dbReference type="OrthoDB" id="5409895at2759"/>
<dbReference type="PANTHER" id="PTHR22946">
    <property type="entry name" value="DIENELACTONE HYDROLASE DOMAIN-CONTAINING PROTEIN-RELATED"/>
    <property type="match status" value="1"/>
</dbReference>
<dbReference type="Gene3D" id="3.40.50.1820">
    <property type="entry name" value="alpha/beta hydrolase"/>
    <property type="match status" value="1"/>
</dbReference>
<dbReference type="Proteomes" id="UP000323386">
    <property type="component" value="Unassembled WGS sequence"/>
</dbReference>
<dbReference type="SUPFAM" id="SSF53474">
    <property type="entry name" value="alpha/beta-Hydrolases"/>
    <property type="match status" value="1"/>
</dbReference>
<dbReference type="Pfam" id="PF06500">
    <property type="entry name" value="FrsA-like"/>
    <property type="match status" value="1"/>
</dbReference>
<protein>
    <submittedName>
        <fullName evidence="2">Related to yellowish-green 1 (Ayg1)</fullName>
    </submittedName>
</protein>
<accession>A0A5C3F5J6</accession>
<dbReference type="AlphaFoldDB" id="A0A5C3F5J6"/>
<sequence>MSPEAAAAASANVTGLLMYGTAKQHDRSRFPWHESIEKLWTTKWEPLVRIGAYPFDRWSQHSDFEAIMTSLATKHAGVSANDFDEDEWASHFLEPGAAILRQAQEYDAQGEREKAIETYLRSAAVFRIGTYPWFGHTSRSQAKAKTWQLDKLAYESAMSTRTSLGRLDEYRFETVDIPFNNAPPCSSALVIPAYVTAPKPPAKSTRVILIIGGLDLYKTGPLQMISEVCDMGYTVVHVDMPGTGDCPITGKGTEDDRALWKSILDWIDEQKGPRGWSEEGIYAWGLSSGAYHSVKLSRYERQRVKEVLVHGTASHYTFNADWLESADHLYYSVAYWSSIAKAFGYHDKHEFARECQRYSLLNQGLLDRPGTRLTVINGIEDSVVPIDDSILLSSRGTGATLLLFAGEDHMGLPSAEPFLKTFWRSRLT</sequence>
<proteinExistence type="predicted"/>
<reference evidence="2 3" key="1">
    <citation type="submission" date="2018-03" db="EMBL/GenBank/DDBJ databases">
        <authorList>
            <person name="Guldener U."/>
        </authorList>
    </citation>
    <scope>NUCLEOTIDE SEQUENCE [LARGE SCALE GENOMIC DNA]</scope>
    <source>
        <strain evidence="2 3">DAOM196992</strain>
    </source>
</reference>
<dbReference type="EMBL" id="OOIP01000012">
    <property type="protein sequence ID" value="SPO38937.1"/>
    <property type="molecule type" value="Genomic_DNA"/>
</dbReference>
<dbReference type="InterPro" id="IPR050261">
    <property type="entry name" value="FrsA_esterase"/>
</dbReference>
<dbReference type="InterPro" id="IPR010520">
    <property type="entry name" value="FrsA-like"/>
</dbReference>
<evidence type="ECO:0000256" key="1">
    <source>
        <dbReference type="ARBA" id="ARBA00022801"/>
    </source>
</evidence>
<gene>
    <name evidence="2" type="ORF">PSFLO_04416</name>
</gene>
<evidence type="ECO:0000313" key="2">
    <source>
        <dbReference type="EMBL" id="SPO38937.1"/>
    </source>
</evidence>
<dbReference type="PANTHER" id="PTHR22946:SF12">
    <property type="entry name" value="CONIDIAL PIGMENT BIOSYNTHESIS PROTEIN AYG1 (AFU_ORTHOLOGUE AFUA_2G17550)"/>
    <property type="match status" value="1"/>
</dbReference>
<keyword evidence="3" id="KW-1185">Reference proteome</keyword>
<keyword evidence="1" id="KW-0378">Hydrolase</keyword>
<organism evidence="2 3">
    <name type="scientific">Pseudozyma flocculosa</name>
    <dbReference type="NCBI Taxonomy" id="84751"/>
    <lineage>
        <taxon>Eukaryota</taxon>
        <taxon>Fungi</taxon>
        <taxon>Dikarya</taxon>
        <taxon>Basidiomycota</taxon>
        <taxon>Ustilaginomycotina</taxon>
        <taxon>Ustilaginomycetes</taxon>
        <taxon>Ustilaginales</taxon>
        <taxon>Ustilaginaceae</taxon>
        <taxon>Pseudozyma</taxon>
    </lineage>
</organism>
<name>A0A5C3F5J6_9BASI</name>
<evidence type="ECO:0000313" key="3">
    <source>
        <dbReference type="Proteomes" id="UP000323386"/>
    </source>
</evidence>
<dbReference type="InterPro" id="IPR029058">
    <property type="entry name" value="AB_hydrolase_fold"/>
</dbReference>
<dbReference type="GO" id="GO:0016787">
    <property type="term" value="F:hydrolase activity"/>
    <property type="evidence" value="ECO:0007669"/>
    <property type="project" value="UniProtKB-KW"/>
</dbReference>